<dbReference type="EMBL" id="LJJB01000007">
    <property type="protein sequence ID" value="KQL48459.1"/>
    <property type="molecule type" value="Genomic_DNA"/>
</dbReference>
<dbReference type="SMART" id="SM00418">
    <property type="entry name" value="HTH_ARSR"/>
    <property type="match status" value="1"/>
</dbReference>
<dbReference type="InterPro" id="IPR011991">
    <property type="entry name" value="ArsR-like_HTH"/>
</dbReference>
<dbReference type="InterPro" id="IPR036388">
    <property type="entry name" value="WH-like_DNA-bd_sf"/>
</dbReference>
<dbReference type="InterPro" id="IPR001845">
    <property type="entry name" value="HTH_ArsR_DNA-bd_dom"/>
</dbReference>
<dbReference type="NCBIfam" id="NF033788">
    <property type="entry name" value="HTH_metalloreg"/>
    <property type="match status" value="1"/>
</dbReference>
<evidence type="ECO:0000256" key="1">
    <source>
        <dbReference type="ARBA" id="ARBA00023125"/>
    </source>
</evidence>
<evidence type="ECO:0000313" key="3">
    <source>
        <dbReference type="EMBL" id="KQL48459.1"/>
    </source>
</evidence>
<dbReference type="PANTHER" id="PTHR38600:SF1">
    <property type="entry name" value="TRANSCRIPTIONAL REGULATORY PROTEIN"/>
    <property type="match status" value="1"/>
</dbReference>
<dbReference type="CDD" id="cd00090">
    <property type="entry name" value="HTH_ARSR"/>
    <property type="match status" value="1"/>
</dbReference>
<dbReference type="SUPFAM" id="SSF46785">
    <property type="entry name" value="Winged helix' DNA-binding domain"/>
    <property type="match status" value="1"/>
</dbReference>
<dbReference type="Gene3D" id="1.10.10.10">
    <property type="entry name" value="Winged helix-like DNA-binding domain superfamily/Winged helix DNA-binding domain"/>
    <property type="match status" value="1"/>
</dbReference>
<dbReference type="RefSeq" id="WP_055742744.1">
    <property type="nucleotide sequence ID" value="NZ_LJJB01000007.1"/>
</dbReference>
<sequence>MNKTLSALSEPNRLRIVELLRDGPLSVGEIANQLSFNQPQASKHLKVLAEAGLVEVQVQANRRIYTLRPEPFRELDNWVESYRHIWEEKFDRLEEYLRQLQGKEVSRNDKQ</sequence>
<gene>
    <name evidence="3" type="ORF">AN963_01210</name>
</gene>
<keyword evidence="1" id="KW-0238">DNA-binding</keyword>
<dbReference type="PROSITE" id="PS50987">
    <property type="entry name" value="HTH_ARSR_2"/>
    <property type="match status" value="1"/>
</dbReference>
<dbReference type="InterPro" id="IPR036390">
    <property type="entry name" value="WH_DNA-bd_sf"/>
</dbReference>
<dbReference type="Proteomes" id="UP000051063">
    <property type="component" value="Unassembled WGS sequence"/>
</dbReference>
<name>A0ABR5NAB4_BRECH</name>
<accession>A0ABR5NAB4</accession>
<dbReference type="PANTHER" id="PTHR38600">
    <property type="entry name" value="TRANSCRIPTIONAL REGULATORY PROTEIN"/>
    <property type="match status" value="1"/>
</dbReference>
<evidence type="ECO:0000313" key="4">
    <source>
        <dbReference type="Proteomes" id="UP000051063"/>
    </source>
</evidence>
<proteinExistence type="predicted"/>
<reference evidence="3 4" key="1">
    <citation type="submission" date="2015-09" db="EMBL/GenBank/DDBJ databases">
        <title>Genome sequencing project for genomic taxonomy and phylogenomics of Bacillus-like bacteria.</title>
        <authorList>
            <person name="Liu B."/>
            <person name="Wang J."/>
            <person name="Zhu Y."/>
            <person name="Liu G."/>
            <person name="Chen Q."/>
            <person name="Chen Z."/>
            <person name="Lan J."/>
            <person name="Che J."/>
            <person name="Ge C."/>
            <person name="Shi H."/>
            <person name="Pan Z."/>
            <person name="Liu X."/>
        </authorList>
    </citation>
    <scope>NUCLEOTIDE SEQUENCE [LARGE SCALE GENOMIC DNA]</scope>
    <source>
        <strain evidence="3 4">DSM 8552</strain>
    </source>
</reference>
<feature type="domain" description="HTH arsR-type" evidence="2">
    <location>
        <begin position="1"/>
        <end position="89"/>
    </location>
</feature>
<keyword evidence="4" id="KW-1185">Reference proteome</keyword>
<organism evidence="3 4">
    <name type="scientific">Brevibacillus choshinensis</name>
    <dbReference type="NCBI Taxonomy" id="54911"/>
    <lineage>
        <taxon>Bacteria</taxon>
        <taxon>Bacillati</taxon>
        <taxon>Bacillota</taxon>
        <taxon>Bacilli</taxon>
        <taxon>Bacillales</taxon>
        <taxon>Paenibacillaceae</taxon>
        <taxon>Brevibacillus</taxon>
    </lineage>
</organism>
<protein>
    <submittedName>
        <fullName evidence="3">TrmB family transcriptional regulator</fullName>
    </submittedName>
</protein>
<evidence type="ECO:0000259" key="2">
    <source>
        <dbReference type="PROSITE" id="PS50987"/>
    </source>
</evidence>
<dbReference type="Pfam" id="PF12840">
    <property type="entry name" value="HTH_20"/>
    <property type="match status" value="1"/>
</dbReference>
<comment type="caution">
    <text evidence="3">The sequence shown here is derived from an EMBL/GenBank/DDBJ whole genome shotgun (WGS) entry which is preliminary data.</text>
</comment>
<dbReference type="PRINTS" id="PR00778">
    <property type="entry name" value="HTHARSR"/>
</dbReference>